<comment type="caution">
    <text evidence="2">The sequence shown here is derived from an EMBL/GenBank/DDBJ whole genome shotgun (WGS) entry which is preliminary data.</text>
</comment>
<dbReference type="Proteomes" id="UP000467700">
    <property type="component" value="Unassembled WGS sequence"/>
</dbReference>
<gene>
    <name evidence="2" type="ORF">AAE3_LOCUS3028</name>
</gene>
<name>A0A8S0WM08_CYCAE</name>
<dbReference type="AlphaFoldDB" id="A0A8S0WM08"/>
<evidence type="ECO:0000313" key="2">
    <source>
        <dbReference type="EMBL" id="CAA7260672.1"/>
    </source>
</evidence>
<reference evidence="2 3" key="1">
    <citation type="submission" date="2020-01" db="EMBL/GenBank/DDBJ databases">
        <authorList>
            <person name="Gupta K D."/>
        </authorList>
    </citation>
    <scope>NUCLEOTIDE SEQUENCE [LARGE SCALE GENOMIC DNA]</scope>
</reference>
<sequence length="133" mass="13916">MSNDDNGDERGQRMATAAGDDGGHEQGQQGQWKVTAGTECQCLCLCLAFTFALAPCSPSLAPCFPPPAAARRLPSSSQPSLVHPSLFTPHWHPSTLALNPCPSPPLPFALALHHHPSPPAQHPAAAAQTQGRA</sequence>
<organism evidence="2 3">
    <name type="scientific">Cyclocybe aegerita</name>
    <name type="common">Black poplar mushroom</name>
    <name type="synonym">Agrocybe aegerita</name>
    <dbReference type="NCBI Taxonomy" id="1973307"/>
    <lineage>
        <taxon>Eukaryota</taxon>
        <taxon>Fungi</taxon>
        <taxon>Dikarya</taxon>
        <taxon>Basidiomycota</taxon>
        <taxon>Agaricomycotina</taxon>
        <taxon>Agaricomycetes</taxon>
        <taxon>Agaricomycetidae</taxon>
        <taxon>Agaricales</taxon>
        <taxon>Agaricineae</taxon>
        <taxon>Bolbitiaceae</taxon>
        <taxon>Cyclocybe</taxon>
    </lineage>
</organism>
<feature type="region of interest" description="Disordered" evidence="1">
    <location>
        <begin position="113"/>
        <end position="133"/>
    </location>
</feature>
<accession>A0A8S0WM08</accession>
<evidence type="ECO:0000256" key="1">
    <source>
        <dbReference type="SAM" id="MobiDB-lite"/>
    </source>
</evidence>
<evidence type="ECO:0000313" key="3">
    <source>
        <dbReference type="Proteomes" id="UP000467700"/>
    </source>
</evidence>
<dbReference type="EMBL" id="CACVBS010000030">
    <property type="protein sequence ID" value="CAA7260672.1"/>
    <property type="molecule type" value="Genomic_DNA"/>
</dbReference>
<proteinExistence type="predicted"/>
<protein>
    <submittedName>
        <fullName evidence="2">Uncharacterized protein</fullName>
    </submittedName>
</protein>
<feature type="region of interest" description="Disordered" evidence="1">
    <location>
        <begin position="1"/>
        <end position="32"/>
    </location>
</feature>
<keyword evidence="3" id="KW-1185">Reference proteome</keyword>